<evidence type="ECO:0000256" key="3">
    <source>
        <dbReference type="PROSITE-ProRule" id="PRU00023"/>
    </source>
</evidence>
<sequence length="417" mass="47838">MIKNLKLYIAIMLYCFYIPVTITQEIQDKNSIQNLIFTYIDHYKKENDAFDFLQEQQLISISFYDYLLKNLVQDTDSQSQDANFGDVITQAQELVCDTMKEPFLSTLSREVLFFNNSLAEIKDPIFLYVVNHQDSDFIKYSMYQWLKEWAKSKYSNQYDNLSNIVFKRRTDILQILVDAKVNINIKDINGDTPLFWAVTHNDFQSAKLLVKGGAELNEQDEYGFTFLHDAVDKGYNEIAYAFIHEPAIKLDLQDKLGRTPLCIAVIKNRPQIIQELIQAKADLTIQDNRGTPLMEAAVQNRLEIVDMLIKAGANLNTRNLDGYTPLCMAVLCNNKDVVKKLIQGRAGVNKKSQDLAPLHIASRKNFIEIAQLLIDFGADLRAQDSLGRTAKDFATTPEMKNIFDKAQNKKRKRSEVS</sequence>
<evidence type="ECO:0000313" key="5">
    <source>
        <dbReference type="EMBL" id="AXK60774.1"/>
    </source>
</evidence>
<dbReference type="Pfam" id="PF00023">
    <property type="entry name" value="Ank"/>
    <property type="match status" value="2"/>
</dbReference>
<dbReference type="Pfam" id="PF12796">
    <property type="entry name" value="Ank_2"/>
    <property type="match status" value="1"/>
</dbReference>
<dbReference type="Proteomes" id="UP000254834">
    <property type="component" value="Chromosome"/>
</dbReference>
<dbReference type="InterPro" id="IPR036770">
    <property type="entry name" value="Ankyrin_rpt-contain_sf"/>
</dbReference>
<keyword evidence="2 3" id="KW-0040">ANK repeat</keyword>
<evidence type="ECO:0000313" key="6">
    <source>
        <dbReference type="Proteomes" id="UP000254834"/>
    </source>
</evidence>
<dbReference type="AlphaFoldDB" id="A0A345ZBV7"/>
<dbReference type="KEGG" id="cdes:C0J27_03430"/>
<keyword evidence="1" id="KW-0677">Repeat</keyword>
<dbReference type="Gene3D" id="1.25.40.20">
    <property type="entry name" value="Ankyrin repeat-containing domain"/>
    <property type="match status" value="3"/>
</dbReference>
<dbReference type="EMBL" id="CP025544">
    <property type="protein sequence ID" value="AXK60774.1"/>
    <property type="molecule type" value="Genomic_DNA"/>
</dbReference>
<feature type="repeat" description="ANK" evidence="3">
    <location>
        <begin position="256"/>
        <end position="288"/>
    </location>
</feature>
<organism evidence="5 6">
    <name type="scientific">Candidatus Chromulinivorax destructor</name>
    <dbReference type="NCBI Taxonomy" id="2066483"/>
    <lineage>
        <taxon>Bacteria</taxon>
        <taxon>Candidatus Babelota</taxon>
        <taxon>Candidatus Babeliae</taxon>
        <taxon>Candidatus Babeliales</taxon>
        <taxon>Candidatus Chromulinivoraceae</taxon>
        <taxon>Candidatus Chromulinivorax</taxon>
    </lineage>
</organism>
<protein>
    <submittedName>
        <fullName evidence="5">Uncharacterized protein</fullName>
    </submittedName>
</protein>
<name>A0A345ZBV7_9BACT</name>
<dbReference type="PROSITE" id="PS50297">
    <property type="entry name" value="ANK_REP_REGION"/>
    <property type="match status" value="5"/>
</dbReference>
<keyword evidence="4" id="KW-0472">Membrane</keyword>
<dbReference type="Pfam" id="PF13637">
    <property type="entry name" value="Ank_4"/>
    <property type="match status" value="1"/>
</dbReference>
<evidence type="ECO:0000256" key="1">
    <source>
        <dbReference type="ARBA" id="ARBA00022737"/>
    </source>
</evidence>
<dbReference type="InterPro" id="IPR002110">
    <property type="entry name" value="Ankyrin_rpt"/>
</dbReference>
<keyword evidence="6" id="KW-1185">Reference proteome</keyword>
<dbReference type="RefSeq" id="WP_115585789.1">
    <property type="nucleotide sequence ID" value="NZ_CP025544.1"/>
</dbReference>
<feature type="transmembrane region" description="Helical" evidence="4">
    <location>
        <begin position="7"/>
        <end position="24"/>
    </location>
</feature>
<dbReference type="PROSITE" id="PS50088">
    <property type="entry name" value="ANK_REPEAT"/>
    <property type="match status" value="5"/>
</dbReference>
<keyword evidence="4" id="KW-0812">Transmembrane</keyword>
<dbReference type="InterPro" id="IPR050889">
    <property type="entry name" value="Dendritic_Spine_Reg/Scaffold"/>
</dbReference>
<dbReference type="OrthoDB" id="305513at2"/>
<feature type="repeat" description="ANK" evidence="3">
    <location>
        <begin position="321"/>
        <end position="353"/>
    </location>
</feature>
<evidence type="ECO:0000256" key="4">
    <source>
        <dbReference type="SAM" id="Phobius"/>
    </source>
</evidence>
<dbReference type="PANTHER" id="PTHR24166:SF48">
    <property type="entry name" value="PROTEIN VAPYRIN"/>
    <property type="match status" value="1"/>
</dbReference>
<dbReference type="SUPFAM" id="SSF48403">
    <property type="entry name" value="Ankyrin repeat"/>
    <property type="match status" value="1"/>
</dbReference>
<reference evidence="5 6" key="1">
    <citation type="submission" date="2017-12" db="EMBL/GenBank/DDBJ databases">
        <title>Chromulinavorax destructans is a abundant pathogen of dominant heterotrophic picoflagllates.</title>
        <authorList>
            <person name="Deeg C.M."/>
            <person name="Zimmer M."/>
            <person name="Suttle C.A."/>
        </authorList>
    </citation>
    <scope>NUCLEOTIDE SEQUENCE [LARGE SCALE GENOMIC DNA]</scope>
    <source>
        <strain evidence="5 6">SeV1</strain>
    </source>
</reference>
<gene>
    <name evidence="5" type="ORF">C0J27_03430</name>
</gene>
<feature type="repeat" description="ANK" evidence="3">
    <location>
        <begin position="353"/>
        <end position="385"/>
    </location>
</feature>
<accession>A0A345ZBV7</accession>
<dbReference type="PANTHER" id="PTHR24166">
    <property type="entry name" value="ROLLING PEBBLES, ISOFORM B"/>
    <property type="match status" value="1"/>
</dbReference>
<evidence type="ECO:0000256" key="2">
    <source>
        <dbReference type="ARBA" id="ARBA00023043"/>
    </source>
</evidence>
<feature type="repeat" description="ANK" evidence="3">
    <location>
        <begin position="189"/>
        <end position="221"/>
    </location>
</feature>
<feature type="repeat" description="ANK" evidence="3">
    <location>
        <begin position="288"/>
        <end position="320"/>
    </location>
</feature>
<proteinExistence type="predicted"/>
<dbReference type="SMART" id="SM00248">
    <property type="entry name" value="ANK"/>
    <property type="match status" value="7"/>
</dbReference>
<keyword evidence="4" id="KW-1133">Transmembrane helix</keyword>